<dbReference type="GO" id="GO:0000724">
    <property type="term" value="P:double-strand break repair via homologous recombination"/>
    <property type="evidence" value="ECO:0007669"/>
    <property type="project" value="TreeGrafter"/>
</dbReference>
<dbReference type="AlphaFoldDB" id="A0AAE1ZIK5"/>
<dbReference type="EMBL" id="JALJAT010000001">
    <property type="protein sequence ID" value="KAK4474540.1"/>
    <property type="molecule type" value="Genomic_DNA"/>
</dbReference>
<reference evidence="1" key="1">
    <citation type="submission" date="2022-04" db="EMBL/GenBank/DDBJ databases">
        <authorList>
            <person name="Xu L."/>
            <person name="Lv Z."/>
        </authorList>
    </citation>
    <scope>NUCLEOTIDE SEQUENCE</scope>
    <source>
        <strain evidence="1">LV_2022a</strain>
    </source>
</reference>
<dbReference type="Proteomes" id="UP001292079">
    <property type="component" value="Unassembled WGS sequence"/>
</dbReference>
<gene>
    <name evidence="1" type="ORF">MN116_001685</name>
</gene>
<dbReference type="PANTHER" id="PTHR28653:SF1">
    <property type="entry name" value="ATPASE SWSAP1"/>
    <property type="match status" value="1"/>
</dbReference>
<proteinExistence type="predicted"/>
<sequence length="226" mass="26276">MEYLFPVSTQCPSDVCSSIIFHNRSSESISSIITTILLNIANEAAARQLRTVFIRKEAILKYDFVHIHGCSRLVTSDWDNVHFVYLPSEDALINWFSRVHMGQGFADLIIVEGLDQFVENDNESSYIIRLTYLLEDTRQFIHNFTKKTEHGHHCKLIVSTGLKDLYVIRKSDFAQFHDTLPAHALINTYLLQEGSGCNSFEFYSVDNNWKLNLKRQYDEIFWTMDH</sequence>
<reference evidence="1" key="2">
    <citation type="journal article" date="2023" name="Infect Dis Poverty">
        <title>Chromosome-scale genome of the human blood fluke Schistosoma mekongi and its implications for public health.</title>
        <authorList>
            <person name="Zhou M."/>
            <person name="Xu L."/>
            <person name="Xu D."/>
            <person name="Chen W."/>
            <person name="Khan J."/>
            <person name="Hu Y."/>
            <person name="Huang H."/>
            <person name="Wei H."/>
            <person name="Zhang Y."/>
            <person name="Chusongsang P."/>
            <person name="Tanasarnprasert K."/>
            <person name="Hu X."/>
            <person name="Limpanont Y."/>
            <person name="Lv Z."/>
        </authorList>
    </citation>
    <scope>NUCLEOTIDE SEQUENCE</scope>
    <source>
        <strain evidence="1">LV_2022a</strain>
    </source>
</reference>
<organism evidence="1 2">
    <name type="scientific">Schistosoma mekongi</name>
    <name type="common">Parasitic worm</name>
    <dbReference type="NCBI Taxonomy" id="38744"/>
    <lineage>
        <taxon>Eukaryota</taxon>
        <taxon>Metazoa</taxon>
        <taxon>Spiralia</taxon>
        <taxon>Lophotrochozoa</taxon>
        <taxon>Platyhelminthes</taxon>
        <taxon>Trematoda</taxon>
        <taxon>Digenea</taxon>
        <taxon>Strigeidida</taxon>
        <taxon>Schistosomatoidea</taxon>
        <taxon>Schistosomatidae</taxon>
        <taxon>Schistosoma</taxon>
    </lineage>
</organism>
<protein>
    <submittedName>
        <fullName evidence="1">Uncharacterized protein</fullName>
    </submittedName>
</protein>
<dbReference type="GO" id="GO:0003697">
    <property type="term" value="F:single-stranded DNA binding"/>
    <property type="evidence" value="ECO:0007669"/>
    <property type="project" value="TreeGrafter"/>
</dbReference>
<dbReference type="PANTHER" id="PTHR28653">
    <property type="match status" value="1"/>
</dbReference>
<name>A0AAE1ZIK5_SCHME</name>
<evidence type="ECO:0000313" key="2">
    <source>
        <dbReference type="Proteomes" id="UP001292079"/>
    </source>
</evidence>
<keyword evidence="2" id="KW-1185">Reference proteome</keyword>
<comment type="caution">
    <text evidence="1">The sequence shown here is derived from an EMBL/GenBank/DDBJ whole genome shotgun (WGS) entry which is preliminary data.</text>
</comment>
<dbReference type="GO" id="GO:0097196">
    <property type="term" value="C:Shu complex"/>
    <property type="evidence" value="ECO:0007669"/>
    <property type="project" value="TreeGrafter"/>
</dbReference>
<evidence type="ECO:0000313" key="1">
    <source>
        <dbReference type="EMBL" id="KAK4474540.1"/>
    </source>
</evidence>
<accession>A0AAE1ZIK5</accession>